<feature type="transmembrane region" description="Helical" evidence="1">
    <location>
        <begin position="12"/>
        <end position="31"/>
    </location>
</feature>
<dbReference type="Pfam" id="PF00892">
    <property type="entry name" value="EamA"/>
    <property type="match status" value="2"/>
</dbReference>
<dbReference type="EMBL" id="BMWP01000026">
    <property type="protein sequence ID" value="GGW44753.1"/>
    <property type="molecule type" value="Genomic_DNA"/>
</dbReference>
<dbReference type="AlphaFoldDB" id="A0A918MNZ4"/>
<feature type="transmembrane region" description="Helical" evidence="1">
    <location>
        <begin position="37"/>
        <end position="54"/>
    </location>
</feature>
<dbReference type="Proteomes" id="UP000634668">
    <property type="component" value="Unassembled WGS sequence"/>
</dbReference>
<keyword evidence="4" id="KW-1185">Reference proteome</keyword>
<evidence type="ECO:0000313" key="3">
    <source>
        <dbReference type="EMBL" id="GGW44753.1"/>
    </source>
</evidence>
<dbReference type="InterPro" id="IPR000620">
    <property type="entry name" value="EamA_dom"/>
</dbReference>
<reference evidence="3" key="2">
    <citation type="submission" date="2020-09" db="EMBL/GenBank/DDBJ databases">
        <authorList>
            <person name="Sun Q."/>
            <person name="Kim S."/>
        </authorList>
    </citation>
    <scope>NUCLEOTIDE SEQUENCE</scope>
    <source>
        <strain evidence="3">KCTC 12113</strain>
    </source>
</reference>
<evidence type="ECO:0000313" key="4">
    <source>
        <dbReference type="Proteomes" id="UP000634668"/>
    </source>
</evidence>
<feature type="transmembrane region" description="Helical" evidence="1">
    <location>
        <begin position="206"/>
        <end position="226"/>
    </location>
</feature>
<keyword evidence="1" id="KW-0472">Membrane</keyword>
<gene>
    <name evidence="3" type="ORF">GCM10007383_31450</name>
</gene>
<feature type="transmembrane region" description="Helical" evidence="1">
    <location>
        <begin position="265"/>
        <end position="286"/>
    </location>
</feature>
<feature type="domain" description="EamA" evidence="2">
    <location>
        <begin position="15"/>
        <end position="137"/>
    </location>
</feature>
<dbReference type="PANTHER" id="PTHR22911">
    <property type="entry name" value="ACYL-MALONYL CONDENSING ENZYME-RELATED"/>
    <property type="match status" value="1"/>
</dbReference>
<reference evidence="3" key="1">
    <citation type="journal article" date="2014" name="Int. J. Syst. Evol. Microbiol.">
        <title>Complete genome sequence of Corynebacterium casei LMG S-19264T (=DSM 44701T), isolated from a smear-ripened cheese.</title>
        <authorList>
            <consortium name="US DOE Joint Genome Institute (JGI-PGF)"/>
            <person name="Walter F."/>
            <person name="Albersmeier A."/>
            <person name="Kalinowski J."/>
            <person name="Ruckert C."/>
        </authorList>
    </citation>
    <scope>NUCLEOTIDE SEQUENCE</scope>
    <source>
        <strain evidence="3">KCTC 12113</strain>
    </source>
</reference>
<evidence type="ECO:0000259" key="2">
    <source>
        <dbReference type="Pfam" id="PF00892"/>
    </source>
</evidence>
<feature type="transmembrane region" description="Helical" evidence="1">
    <location>
        <begin position="238"/>
        <end position="259"/>
    </location>
</feature>
<keyword evidence="1" id="KW-0812">Transmembrane</keyword>
<organism evidence="3 4">
    <name type="scientific">Arenibacter certesii</name>
    <dbReference type="NCBI Taxonomy" id="228955"/>
    <lineage>
        <taxon>Bacteria</taxon>
        <taxon>Pseudomonadati</taxon>
        <taxon>Bacteroidota</taxon>
        <taxon>Flavobacteriia</taxon>
        <taxon>Flavobacteriales</taxon>
        <taxon>Flavobacteriaceae</taxon>
        <taxon>Arenibacter</taxon>
    </lineage>
</organism>
<feature type="transmembrane region" description="Helical" evidence="1">
    <location>
        <begin position="66"/>
        <end position="87"/>
    </location>
</feature>
<dbReference type="InterPro" id="IPR037185">
    <property type="entry name" value="EmrE-like"/>
</dbReference>
<feature type="domain" description="EamA" evidence="2">
    <location>
        <begin position="145"/>
        <end position="281"/>
    </location>
</feature>
<dbReference type="PANTHER" id="PTHR22911:SF79">
    <property type="entry name" value="MOBA-LIKE NTP TRANSFERASE DOMAIN-CONTAINING PROTEIN"/>
    <property type="match status" value="1"/>
</dbReference>
<dbReference type="GO" id="GO:0016020">
    <property type="term" value="C:membrane"/>
    <property type="evidence" value="ECO:0007669"/>
    <property type="project" value="InterPro"/>
</dbReference>
<proteinExistence type="predicted"/>
<feature type="transmembrane region" description="Helical" evidence="1">
    <location>
        <begin position="175"/>
        <end position="194"/>
    </location>
</feature>
<name>A0A918MNZ4_9FLAO</name>
<feature type="transmembrane region" description="Helical" evidence="1">
    <location>
        <begin position="93"/>
        <end position="112"/>
    </location>
</feature>
<comment type="caution">
    <text evidence="3">The sequence shown here is derived from an EMBL/GenBank/DDBJ whole genome shotgun (WGS) entry which is preliminary data.</text>
</comment>
<feature type="transmembrane region" description="Helical" evidence="1">
    <location>
        <begin position="143"/>
        <end position="163"/>
    </location>
</feature>
<protein>
    <submittedName>
        <fullName evidence="3">Permease</fullName>
    </submittedName>
</protein>
<accession>A0A918MNZ4</accession>
<evidence type="ECO:0000256" key="1">
    <source>
        <dbReference type="SAM" id="Phobius"/>
    </source>
</evidence>
<feature type="transmembrane region" description="Helical" evidence="1">
    <location>
        <begin position="119"/>
        <end position="137"/>
    </location>
</feature>
<dbReference type="SUPFAM" id="SSF103481">
    <property type="entry name" value="Multidrug resistance efflux transporter EmrE"/>
    <property type="match status" value="2"/>
</dbReference>
<dbReference type="RefSeq" id="WP_026814343.1">
    <property type="nucleotide sequence ID" value="NZ_BMWP01000026.1"/>
</dbReference>
<keyword evidence="1" id="KW-1133">Transmembrane helix</keyword>
<sequence length="296" mass="33011">MLSAKLKNYLHLHFIVFIWGFTAILGKLITIDALPLVWYRMGIAFLLILIYVKFRKLNLKVPPRALVMLIVAGIVIALHWVTFFMAIKVSNVSVALATMSTGAFFAALMEPIWYGRKMIGYEVIFGLVVMLGLYVMFNVQGNYLYGIVLALVSAFLSAVFSLINGKLAQEHKPSIISLYELGSGVLLLTIYLAFKGRYNADFFTLTAMDWGFIFLLASACTAYAFIASVKVMRFISPYTVMLTTNLEPVYGIILAYLIFGDSEKMNPGFYGGGLIILTTVVANGILKNRKKLKKID</sequence>